<sequence length="247" mass="26566">MNHRDFFGGEQASEGGINGVAVGIVTDNEDPQDLGRVKLSFPWRDADDESYWARIATEMAGKQYGTYFLPEVEDEVLVAFENGDIHRPFVIGSLWNGKQKPPQKNSDGNNDIREVRSRSDHKIAFDDADEGSITVQTSAGNEIVIDDSGGSETIRIRDENNDNSITLDSGSGSVEVDANSEIALSADDIAIDGSNSVEINSNGGIYLNSNGQMTFSSSGKFDLNSSGLMNVNATGPLQIKGAIIQLN</sequence>
<organism evidence="2 3">
    <name type="scientific">Haloarcula saliterrae</name>
    <dbReference type="NCBI Taxonomy" id="2950534"/>
    <lineage>
        <taxon>Archaea</taxon>
        <taxon>Methanobacteriati</taxon>
        <taxon>Methanobacteriota</taxon>
        <taxon>Stenosarchaea group</taxon>
        <taxon>Halobacteria</taxon>
        <taxon>Halobacteriales</taxon>
        <taxon>Haloarculaceae</taxon>
        <taxon>Haloarcula</taxon>
    </lineage>
</organism>
<gene>
    <name evidence="2" type="ORF">NDI56_13935</name>
</gene>
<dbReference type="Pfam" id="PF04717">
    <property type="entry name" value="Phage_base_V"/>
    <property type="match status" value="1"/>
</dbReference>
<dbReference type="SUPFAM" id="SSF69255">
    <property type="entry name" value="gp5 N-terminal domain-like"/>
    <property type="match status" value="1"/>
</dbReference>
<feature type="domain" description="Gp5/Type VI secretion system Vgr protein OB-fold" evidence="1">
    <location>
        <begin position="22"/>
        <end position="95"/>
    </location>
</feature>
<evidence type="ECO:0000313" key="3">
    <source>
        <dbReference type="Proteomes" id="UP001259659"/>
    </source>
</evidence>
<dbReference type="InterPro" id="IPR037026">
    <property type="entry name" value="Vgr_OB-fold_dom_sf"/>
</dbReference>
<dbReference type="SUPFAM" id="SSF69349">
    <property type="entry name" value="Phage fibre proteins"/>
    <property type="match status" value="1"/>
</dbReference>
<dbReference type="RefSeq" id="WP_310920188.1">
    <property type="nucleotide sequence ID" value="NZ_JAMQON010000004.1"/>
</dbReference>
<accession>A0ABU2FE21</accession>
<comment type="caution">
    <text evidence="2">The sequence shown here is derived from an EMBL/GenBank/DDBJ whole genome shotgun (WGS) entry which is preliminary data.</text>
</comment>
<evidence type="ECO:0000259" key="1">
    <source>
        <dbReference type="Pfam" id="PF04717"/>
    </source>
</evidence>
<proteinExistence type="predicted"/>
<dbReference type="InterPro" id="IPR006531">
    <property type="entry name" value="Gp5/Vgr_OB"/>
</dbReference>
<name>A0ABU2FE21_9EURY</name>
<dbReference type="EMBL" id="JAMQON010000004">
    <property type="protein sequence ID" value="MDS0260501.1"/>
    <property type="molecule type" value="Genomic_DNA"/>
</dbReference>
<protein>
    <submittedName>
        <fullName evidence="2">Phage baseplate assembly protein V</fullName>
    </submittedName>
</protein>
<evidence type="ECO:0000313" key="2">
    <source>
        <dbReference type="EMBL" id="MDS0260501.1"/>
    </source>
</evidence>
<keyword evidence="3" id="KW-1185">Reference proteome</keyword>
<dbReference type="Gene3D" id="2.40.50.230">
    <property type="entry name" value="Gp5 N-terminal domain"/>
    <property type="match status" value="1"/>
</dbReference>
<dbReference type="Proteomes" id="UP001259659">
    <property type="component" value="Unassembled WGS sequence"/>
</dbReference>
<reference evidence="2 3" key="1">
    <citation type="submission" date="2022-06" db="EMBL/GenBank/DDBJ databases">
        <title>Haloarcula sp. a new haloarchaeum isolate from saline soil.</title>
        <authorList>
            <person name="Strakova D."/>
            <person name="Galisteo C."/>
            <person name="Sanchez-Porro C."/>
            <person name="Ventosa A."/>
        </authorList>
    </citation>
    <scope>NUCLEOTIDE SEQUENCE [LARGE SCALE GENOMIC DNA]</scope>
    <source>
        <strain evidence="2 3">S1CR25-12</strain>
    </source>
</reference>